<sequence length="167" mass="18323">MKESSNVAFDVLMALHGWERRQQDGEYDSVSISSSLVRGGKRAASETGAVRTAVVPFAEAPRRAGSEADLAYADPRHYAAPMPPAAARMPFHIPPHPMMGFPPPPPPHLFRGSFPPHPPPHMMAPPMRLPPDVRMPPPPPHMFPMMPPPFAPRGYFLPPPPPHFMAP</sequence>
<gene>
    <name evidence="1" type="primary">Acey_s0010.g1227</name>
    <name evidence="1" type="ORF">Y032_0010g1227</name>
</gene>
<keyword evidence="2" id="KW-1185">Reference proteome</keyword>
<protein>
    <submittedName>
        <fullName evidence="1">Uncharacterized protein</fullName>
    </submittedName>
</protein>
<proteinExistence type="predicted"/>
<reference evidence="2" key="1">
    <citation type="journal article" date="2015" name="Nat. Genet.">
        <title>The genome and transcriptome of the zoonotic hookworm Ancylostoma ceylanicum identify infection-specific gene families.</title>
        <authorList>
            <person name="Schwarz E.M."/>
            <person name="Hu Y."/>
            <person name="Antoshechkin I."/>
            <person name="Miller M.M."/>
            <person name="Sternberg P.W."/>
            <person name="Aroian R.V."/>
        </authorList>
    </citation>
    <scope>NUCLEOTIDE SEQUENCE</scope>
    <source>
        <strain evidence="2">HY135</strain>
    </source>
</reference>
<accession>A0A016VHW1</accession>
<organism evidence="1 2">
    <name type="scientific">Ancylostoma ceylanicum</name>
    <dbReference type="NCBI Taxonomy" id="53326"/>
    <lineage>
        <taxon>Eukaryota</taxon>
        <taxon>Metazoa</taxon>
        <taxon>Ecdysozoa</taxon>
        <taxon>Nematoda</taxon>
        <taxon>Chromadorea</taxon>
        <taxon>Rhabditida</taxon>
        <taxon>Rhabditina</taxon>
        <taxon>Rhabditomorpha</taxon>
        <taxon>Strongyloidea</taxon>
        <taxon>Ancylostomatidae</taxon>
        <taxon>Ancylostomatinae</taxon>
        <taxon>Ancylostoma</taxon>
    </lineage>
</organism>
<dbReference type="AlphaFoldDB" id="A0A016VHW1"/>
<feature type="non-terminal residue" evidence="1">
    <location>
        <position position="167"/>
    </location>
</feature>
<dbReference type="STRING" id="53326.A0A016VHW1"/>
<evidence type="ECO:0000313" key="2">
    <source>
        <dbReference type="Proteomes" id="UP000024635"/>
    </source>
</evidence>
<evidence type="ECO:0000313" key="1">
    <source>
        <dbReference type="EMBL" id="EYC26572.1"/>
    </source>
</evidence>
<dbReference type="EMBL" id="JARK01001346">
    <property type="protein sequence ID" value="EYC26572.1"/>
    <property type="molecule type" value="Genomic_DNA"/>
</dbReference>
<comment type="caution">
    <text evidence="1">The sequence shown here is derived from an EMBL/GenBank/DDBJ whole genome shotgun (WGS) entry which is preliminary data.</text>
</comment>
<dbReference type="Proteomes" id="UP000024635">
    <property type="component" value="Unassembled WGS sequence"/>
</dbReference>
<dbReference type="OrthoDB" id="5860130at2759"/>
<name>A0A016VHW1_9BILA</name>